<feature type="binding site" evidence="9">
    <location>
        <position position="142"/>
    </location>
    <ligand>
        <name>FAD</name>
        <dbReference type="ChEBI" id="CHEBI:57692"/>
    </ligand>
</feature>
<evidence type="ECO:0000256" key="8">
    <source>
        <dbReference type="ARBA" id="ARBA00048779"/>
    </source>
</evidence>
<dbReference type="PANTHER" id="PTHR13914">
    <property type="entry name" value="PROLINE OXIDASE"/>
    <property type="match status" value="1"/>
</dbReference>
<evidence type="ECO:0000256" key="5">
    <source>
        <dbReference type="ARBA" id="ARBA00022827"/>
    </source>
</evidence>
<feature type="domain" description="Proline dehydrogenase" evidence="10">
    <location>
        <begin position="54"/>
        <end position="300"/>
    </location>
</feature>
<dbReference type="EMBL" id="SIJB01000015">
    <property type="protein sequence ID" value="NBI28544.1"/>
    <property type="molecule type" value="Genomic_DNA"/>
</dbReference>
<evidence type="ECO:0000256" key="9">
    <source>
        <dbReference type="PIRSR" id="PIRSR000196-2"/>
    </source>
</evidence>
<feature type="binding site" evidence="9">
    <location>
        <begin position="194"/>
        <end position="196"/>
    </location>
    <ligand>
        <name>FAD</name>
        <dbReference type="ChEBI" id="CHEBI:57692"/>
    </ligand>
</feature>
<name>A0A6N9Q272_9BACL</name>
<dbReference type="UniPathway" id="UPA00261">
    <property type="reaction ID" value="UER00373"/>
</dbReference>
<dbReference type="GO" id="GO:0004657">
    <property type="term" value="F:proline dehydrogenase activity"/>
    <property type="evidence" value="ECO:0007669"/>
    <property type="project" value="UniProtKB-EC"/>
</dbReference>
<keyword evidence="5 9" id="KW-0274">FAD</keyword>
<reference evidence="11 12" key="1">
    <citation type="submission" date="2019-01" db="EMBL/GenBank/DDBJ databases">
        <title>Chengkuizengella sp. nov., isolated from deep-sea sediment of East Pacific Ocean.</title>
        <authorList>
            <person name="Yang J."/>
            <person name="Lai Q."/>
            <person name="Shao Z."/>
        </authorList>
    </citation>
    <scope>NUCLEOTIDE SEQUENCE [LARGE SCALE GENOMIC DNA]</scope>
    <source>
        <strain evidence="11 12">YPA3-1-1</strain>
    </source>
</reference>
<evidence type="ECO:0000256" key="1">
    <source>
        <dbReference type="ARBA" id="ARBA00004739"/>
    </source>
</evidence>
<dbReference type="EC" id="1.5.5.2" evidence="2"/>
<dbReference type="PANTHER" id="PTHR13914:SF0">
    <property type="entry name" value="PROLINE DEHYDROGENASE 1, MITOCHONDRIAL"/>
    <property type="match status" value="1"/>
</dbReference>
<evidence type="ECO:0000256" key="6">
    <source>
        <dbReference type="ARBA" id="ARBA00023002"/>
    </source>
</evidence>
<keyword evidence="7" id="KW-0642">Proline metabolism</keyword>
<evidence type="ECO:0000256" key="7">
    <source>
        <dbReference type="ARBA" id="ARBA00023062"/>
    </source>
</evidence>
<dbReference type="GO" id="GO:0010133">
    <property type="term" value="P:L-proline catabolic process to L-glutamate"/>
    <property type="evidence" value="ECO:0007669"/>
    <property type="project" value="UniProtKB-UniPathway"/>
</dbReference>
<comment type="caution">
    <text evidence="11">The sequence shown here is derived from an EMBL/GenBank/DDBJ whole genome shotgun (WGS) entry which is preliminary data.</text>
</comment>
<dbReference type="InterPro" id="IPR029041">
    <property type="entry name" value="FAD-linked_oxidoreductase-like"/>
</dbReference>
<gene>
    <name evidence="11" type="ORF">ERL59_06210</name>
</gene>
<keyword evidence="4 9" id="KW-0547">Nucleotide-binding</keyword>
<dbReference type="InterPro" id="IPR002872">
    <property type="entry name" value="Proline_DH_dom"/>
</dbReference>
<evidence type="ECO:0000313" key="11">
    <source>
        <dbReference type="EMBL" id="NBI28544.1"/>
    </source>
</evidence>
<dbReference type="PIRSF" id="PIRSF000196">
    <property type="entry name" value="Pro_dehydrog"/>
    <property type="match status" value="1"/>
</dbReference>
<evidence type="ECO:0000259" key="10">
    <source>
        <dbReference type="Pfam" id="PF01619"/>
    </source>
</evidence>
<proteinExistence type="predicted"/>
<comment type="catalytic activity">
    <reaction evidence="8">
        <text>L-proline + a quinone = (S)-1-pyrroline-5-carboxylate + a quinol + H(+)</text>
        <dbReference type="Rhea" id="RHEA:23784"/>
        <dbReference type="ChEBI" id="CHEBI:15378"/>
        <dbReference type="ChEBI" id="CHEBI:17388"/>
        <dbReference type="ChEBI" id="CHEBI:24646"/>
        <dbReference type="ChEBI" id="CHEBI:60039"/>
        <dbReference type="ChEBI" id="CHEBI:132124"/>
        <dbReference type="EC" id="1.5.5.2"/>
    </reaction>
</comment>
<evidence type="ECO:0000313" key="12">
    <source>
        <dbReference type="Proteomes" id="UP000448943"/>
    </source>
</evidence>
<dbReference type="SUPFAM" id="SSF51730">
    <property type="entry name" value="FAD-linked oxidoreductase"/>
    <property type="match status" value="1"/>
</dbReference>
<comment type="pathway">
    <text evidence="1">Amino-acid degradation; L-proline degradation into L-glutamate; L-glutamate from L-proline: step 1/2.</text>
</comment>
<feature type="binding site" evidence="9">
    <location>
        <begin position="233"/>
        <end position="234"/>
    </location>
    <ligand>
        <name>FAD</name>
        <dbReference type="ChEBI" id="CHEBI:57692"/>
    </ligand>
</feature>
<dbReference type="Gene3D" id="3.20.20.220">
    <property type="match status" value="1"/>
</dbReference>
<protein>
    <recommendedName>
        <fullName evidence="2">proline dehydrogenase</fullName>
        <ecNumber evidence="2">1.5.5.2</ecNumber>
    </recommendedName>
</protein>
<dbReference type="Proteomes" id="UP000448943">
    <property type="component" value="Unassembled WGS sequence"/>
</dbReference>
<dbReference type="InterPro" id="IPR015659">
    <property type="entry name" value="Proline_oxidase"/>
</dbReference>
<keyword evidence="6" id="KW-0560">Oxidoreductase</keyword>
<dbReference type="RefSeq" id="WP_160645329.1">
    <property type="nucleotide sequence ID" value="NZ_SIJB01000015.1"/>
</dbReference>
<evidence type="ECO:0000256" key="3">
    <source>
        <dbReference type="ARBA" id="ARBA00022630"/>
    </source>
</evidence>
<dbReference type="AlphaFoldDB" id="A0A6N9Q272"/>
<organism evidence="11 12">
    <name type="scientific">Chengkuizengella marina</name>
    <dbReference type="NCBI Taxonomy" id="2507566"/>
    <lineage>
        <taxon>Bacteria</taxon>
        <taxon>Bacillati</taxon>
        <taxon>Bacillota</taxon>
        <taxon>Bacilli</taxon>
        <taxon>Bacillales</taxon>
        <taxon>Paenibacillaceae</taxon>
        <taxon>Chengkuizengella</taxon>
    </lineage>
</organism>
<dbReference type="InterPro" id="IPR008219">
    <property type="entry name" value="PRODH_bac_arc"/>
</dbReference>
<dbReference type="OrthoDB" id="9773461at2"/>
<evidence type="ECO:0000256" key="4">
    <source>
        <dbReference type="ARBA" id="ARBA00022741"/>
    </source>
</evidence>
<comment type="cofactor">
    <cofactor evidence="9">
        <name>FAD</name>
        <dbReference type="ChEBI" id="CHEBI:57692"/>
    </cofactor>
    <text evidence="9">Binds 1 FAD per subunit.</text>
</comment>
<feature type="binding site" evidence="9">
    <location>
        <position position="170"/>
    </location>
    <ligand>
        <name>FAD</name>
        <dbReference type="ChEBI" id="CHEBI:57692"/>
    </ligand>
</feature>
<evidence type="ECO:0000256" key="2">
    <source>
        <dbReference type="ARBA" id="ARBA00012695"/>
    </source>
</evidence>
<accession>A0A6N9Q272</accession>
<dbReference type="Pfam" id="PF01619">
    <property type="entry name" value="Pro_dh"/>
    <property type="match status" value="1"/>
</dbReference>
<keyword evidence="12" id="KW-1185">Reference proteome</keyword>
<dbReference type="GO" id="GO:0000166">
    <property type="term" value="F:nucleotide binding"/>
    <property type="evidence" value="ECO:0007669"/>
    <property type="project" value="UniProtKB-KW"/>
</dbReference>
<keyword evidence="3" id="KW-0285">Flavoprotein</keyword>
<sequence length="318" mass="36520">MLSSEELVAANALKTIARNNKIKHYVENSKELYPILQKAAKRFITGETKEEGIQKAKELNTKGYPVSLEYIGENTSTEEECLKAKIEMIQLIEDISSQRIDSIISFDLSHIGLSVNEDLAEKHMKELAETAKQRGCYLMISMEESSKTNSILNIYKGVSKLYNNVGITLQVNLKRSLDDLKELLQYPGKIRLVKGAYKELPENIIPRSQELNVRYLQFAQICVNANHSISIATHDENLLNDIKGKGYLEKENVELEMLYGIRPDLINKFKEEGYNSRVYMLYGTEWFLYVCHRLAENPSNIYQFIADMVNPKSEEELY</sequence>